<evidence type="ECO:0000256" key="1">
    <source>
        <dbReference type="SAM" id="MobiDB-lite"/>
    </source>
</evidence>
<accession>A0AAD2K2X6</accession>
<name>A0AAD2K2X6_9AGAR</name>
<dbReference type="EMBL" id="CAVNYO010000405">
    <property type="protein sequence ID" value="CAK5275979.1"/>
    <property type="molecule type" value="Genomic_DNA"/>
</dbReference>
<protein>
    <submittedName>
        <fullName evidence="2">Uncharacterized protein</fullName>
    </submittedName>
</protein>
<dbReference type="AlphaFoldDB" id="A0AAD2K2X6"/>
<gene>
    <name evidence="2" type="ORF">MYCIT1_LOCUS24086</name>
</gene>
<keyword evidence="3" id="KW-1185">Reference proteome</keyword>
<proteinExistence type="predicted"/>
<evidence type="ECO:0000313" key="2">
    <source>
        <dbReference type="EMBL" id="CAK5275979.1"/>
    </source>
</evidence>
<sequence length="65" mass="7105">PLSPLPLALSHCKLVPCVQFVYRSAGLYYLQTPSIRGMSVAPQPSQNERTAMSGPDNLPISRPRP</sequence>
<dbReference type="Proteomes" id="UP001295794">
    <property type="component" value="Unassembled WGS sequence"/>
</dbReference>
<evidence type="ECO:0000313" key="3">
    <source>
        <dbReference type="Proteomes" id="UP001295794"/>
    </source>
</evidence>
<comment type="caution">
    <text evidence="2">The sequence shown here is derived from an EMBL/GenBank/DDBJ whole genome shotgun (WGS) entry which is preliminary data.</text>
</comment>
<reference evidence="2" key="1">
    <citation type="submission" date="2023-11" db="EMBL/GenBank/DDBJ databases">
        <authorList>
            <person name="De Vega J J."/>
            <person name="De Vega J J."/>
        </authorList>
    </citation>
    <scope>NUCLEOTIDE SEQUENCE</scope>
</reference>
<feature type="region of interest" description="Disordered" evidence="1">
    <location>
        <begin position="38"/>
        <end position="65"/>
    </location>
</feature>
<organism evidence="2 3">
    <name type="scientific">Mycena citricolor</name>
    <dbReference type="NCBI Taxonomy" id="2018698"/>
    <lineage>
        <taxon>Eukaryota</taxon>
        <taxon>Fungi</taxon>
        <taxon>Dikarya</taxon>
        <taxon>Basidiomycota</taxon>
        <taxon>Agaricomycotina</taxon>
        <taxon>Agaricomycetes</taxon>
        <taxon>Agaricomycetidae</taxon>
        <taxon>Agaricales</taxon>
        <taxon>Marasmiineae</taxon>
        <taxon>Mycenaceae</taxon>
        <taxon>Mycena</taxon>
    </lineage>
</organism>
<feature type="non-terminal residue" evidence="2">
    <location>
        <position position="1"/>
    </location>
</feature>